<feature type="domain" description="HTH tetR-type" evidence="5">
    <location>
        <begin position="1"/>
        <end position="55"/>
    </location>
</feature>
<dbReference type="InterPro" id="IPR001647">
    <property type="entry name" value="HTH_TetR"/>
</dbReference>
<proteinExistence type="predicted"/>
<dbReference type="GO" id="GO:0003677">
    <property type="term" value="F:DNA binding"/>
    <property type="evidence" value="ECO:0007669"/>
    <property type="project" value="UniProtKB-UniRule"/>
</dbReference>
<evidence type="ECO:0000259" key="5">
    <source>
        <dbReference type="PROSITE" id="PS50977"/>
    </source>
</evidence>
<protein>
    <submittedName>
        <fullName evidence="6">AcrR family transcriptional regulator</fullName>
    </submittedName>
</protein>
<dbReference type="AlphaFoldDB" id="A0A7W9WZ55"/>
<keyword evidence="1" id="KW-0805">Transcription regulation</keyword>
<gene>
    <name evidence="6" type="ORF">HD842_001642</name>
</gene>
<evidence type="ECO:0000256" key="3">
    <source>
        <dbReference type="ARBA" id="ARBA00023163"/>
    </source>
</evidence>
<dbReference type="InterPro" id="IPR009057">
    <property type="entry name" value="Homeodomain-like_sf"/>
</dbReference>
<accession>A0A7W9WZ55</accession>
<organism evidence="6 7">
    <name type="scientific">Massilia aurea</name>
    <dbReference type="NCBI Taxonomy" id="373040"/>
    <lineage>
        <taxon>Bacteria</taxon>
        <taxon>Pseudomonadati</taxon>
        <taxon>Pseudomonadota</taxon>
        <taxon>Betaproteobacteria</taxon>
        <taxon>Burkholderiales</taxon>
        <taxon>Oxalobacteraceae</taxon>
        <taxon>Telluria group</taxon>
        <taxon>Massilia</taxon>
    </lineage>
</organism>
<dbReference type="InterPro" id="IPR036271">
    <property type="entry name" value="Tet_transcr_reg_TetR-rel_C_sf"/>
</dbReference>
<evidence type="ECO:0000256" key="4">
    <source>
        <dbReference type="PROSITE-ProRule" id="PRU00335"/>
    </source>
</evidence>
<name>A0A7W9WZ55_9BURK</name>
<dbReference type="PANTHER" id="PTHR47506:SF6">
    <property type="entry name" value="HTH-TYPE TRANSCRIPTIONAL REPRESSOR NEMR"/>
    <property type="match status" value="1"/>
</dbReference>
<dbReference type="Gene3D" id="1.10.357.10">
    <property type="entry name" value="Tetracycline Repressor, domain 2"/>
    <property type="match status" value="1"/>
</dbReference>
<evidence type="ECO:0000256" key="1">
    <source>
        <dbReference type="ARBA" id="ARBA00023015"/>
    </source>
</evidence>
<dbReference type="Pfam" id="PF00440">
    <property type="entry name" value="TetR_N"/>
    <property type="match status" value="1"/>
</dbReference>
<feature type="DNA-binding region" description="H-T-H motif" evidence="4">
    <location>
        <begin position="18"/>
        <end position="37"/>
    </location>
</feature>
<evidence type="ECO:0000313" key="7">
    <source>
        <dbReference type="Proteomes" id="UP000540787"/>
    </source>
</evidence>
<dbReference type="PROSITE" id="PS50977">
    <property type="entry name" value="HTH_TETR_2"/>
    <property type="match status" value="1"/>
</dbReference>
<dbReference type="Proteomes" id="UP000540787">
    <property type="component" value="Unassembled WGS sequence"/>
</dbReference>
<dbReference type="PANTHER" id="PTHR47506">
    <property type="entry name" value="TRANSCRIPTIONAL REGULATORY PROTEIN"/>
    <property type="match status" value="1"/>
</dbReference>
<comment type="caution">
    <text evidence="6">The sequence shown here is derived from an EMBL/GenBank/DDBJ whole genome shotgun (WGS) entry which is preliminary data.</text>
</comment>
<dbReference type="SUPFAM" id="SSF48498">
    <property type="entry name" value="Tetracyclin repressor-like, C-terminal domain"/>
    <property type="match status" value="1"/>
</dbReference>
<dbReference type="PRINTS" id="PR00455">
    <property type="entry name" value="HTHTETR"/>
</dbReference>
<sequence length="177" mass="18851">MAASAAQLFAREGLRGIGVDHIGASVGASTRTLYKHFGSRDGLVMAALESRHTAFMAVLHRDDGEIGTVESLFDTLEQWSAEFGASGCLLLRAGSEYRGANDDIVALVRRQKEVFFQEVARRVSHALGHDDPLLSSQIWILFEGATAIASLDNTAVIGAARAAAAALMAHAGQRNET</sequence>
<keyword evidence="7" id="KW-1185">Reference proteome</keyword>
<evidence type="ECO:0000256" key="2">
    <source>
        <dbReference type="ARBA" id="ARBA00023125"/>
    </source>
</evidence>
<keyword evidence="2 4" id="KW-0238">DNA-binding</keyword>
<dbReference type="EMBL" id="JACHBX010000001">
    <property type="protein sequence ID" value="MBB6133531.1"/>
    <property type="molecule type" value="Genomic_DNA"/>
</dbReference>
<keyword evidence="3" id="KW-0804">Transcription</keyword>
<dbReference type="SUPFAM" id="SSF46689">
    <property type="entry name" value="Homeodomain-like"/>
    <property type="match status" value="1"/>
</dbReference>
<reference evidence="6 7" key="1">
    <citation type="submission" date="2020-08" db="EMBL/GenBank/DDBJ databases">
        <title>The Agave Microbiome: Exploring the role of microbial communities in plant adaptations to desert environments.</title>
        <authorList>
            <person name="Partida-Martinez L.P."/>
        </authorList>
    </citation>
    <scope>NUCLEOTIDE SEQUENCE [LARGE SCALE GENOMIC DNA]</scope>
    <source>
        <strain evidence="6 7">AT3.2</strain>
    </source>
</reference>
<evidence type="ECO:0000313" key="6">
    <source>
        <dbReference type="EMBL" id="MBB6133531.1"/>
    </source>
</evidence>